<keyword evidence="3" id="KW-1185">Reference proteome</keyword>
<gene>
    <name evidence="2" type="ORF">LUZ63_007329</name>
</gene>
<sequence length="170" mass="19077">MHYPKPNELGQPSHVDVVPPAVVGTPIQRAAGQWTSDLCSCFNDCNSCCLTLWCPCVTFGRIAHMTDRGLTSCCGSASLCCFLCLCVGFHWVYTCIYRRNLRMLYNLPESPCCDCCVEYCCTCCSLCQMYRELQNRGFNMSLGFHQNMERLGQATQATMQPPQVPSGMYM</sequence>
<evidence type="ECO:0000256" key="1">
    <source>
        <dbReference type="SAM" id="Phobius"/>
    </source>
</evidence>
<evidence type="ECO:0000313" key="3">
    <source>
        <dbReference type="Proteomes" id="UP001151287"/>
    </source>
</evidence>
<evidence type="ECO:0000313" key="2">
    <source>
        <dbReference type="EMBL" id="KAJ1698817.1"/>
    </source>
</evidence>
<name>A0A9Q0HUA7_9POAL</name>
<feature type="transmembrane region" description="Helical" evidence="1">
    <location>
        <begin position="69"/>
        <end position="93"/>
    </location>
</feature>
<keyword evidence="1" id="KW-1133">Transmembrane helix</keyword>
<keyword evidence="1" id="KW-0472">Membrane</keyword>
<dbReference type="InterPro" id="IPR006461">
    <property type="entry name" value="PLAC_motif_containing"/>
</dbReference>
<dbReference type="NCBIfam" id="TIGR01571">
    <property type="entry name" value="A_thal_Cys_rich"/>
    <property type="match status" value="1"/>
</dbReference>
<proteinExistence type="predicted"/>
<reference evidence="2" key="1">
    <citation type="journal article" date="2022" name="Cell">
        <title>Repeat-based holocentromeres influence genome architecture and karyotype evolution.</title>
        <authorList>
            <person name="Hofstatter P.G."/>
            <person name="Thangavel G."/>
            <person name="Lux T."/>
            <person name="Neumann P."/>
            <person name="Vondrak T."/>
            <person name="Novak P."/>
            <person name="Zhang M."/>
            <person name="Costa L."/>
            <person name="Castellani M."/>
            <person name="Scott A."/>
            <person name="Toegelov H."/>
            <person name="Fuchs J."/>
            <person name="Mata-Sucre Y."/>
            <person name="Dias Y."/>
            <person name="Vanzela A.L.L."/>
            <person name="Huettel B."/>
            <person name="Almeida C.C.S."/>
            <person name="Simkova H."/>
            <person name="Souza G."/>
            <person name="Pedrosa-Harand A."/>
            <person name="Macas J."/>
            <person name="Mayer K.F.X."/>
            <person name="Houben A."/>
            <person name="Marques A."/>
        </authorList>
    </citation>
    <scope>NUCLEOTIDE SEQUENCE</scope>
    <source>
        <strain evidence="2">RhyBre1mFocal</strain>
    </source>
</reference>
<protein>
    <submittedName>
        <fullName evidence="2">Uncharacterized protein</fullName>
    </submittedName>
</protein>
<dbReference type="OrthoDB" id="645606at2759"/>
<comment type="caution">
    <text evidence="2">The sequence shown here is derived from an EMBL/GenBank/DDBJ whole genome shotgun (WGS) entry which is preliminary data.</text>
</comment>
<dbReference type="Pfam" id="PF04749">
    <property type="entry name" value="PLAC8"/>
    <property type="match status" value="1"/>
</dbReference>
<keyword evidence="1" id="KW-0812">Transmembrane</keyword>
<organism evidence="2 3">
    <name type="scientific">Rhynchospora breviuscula</name>
    <dbReference type="NCBI Taxonomy" id="2022672"/>
    <lineage>
        <taxon>Eukaryota</taxon>
        <taxon>Viridiplantae</taxon>
        <taxon>Streptophyta</taxon>
        <taxon>Embryophyta</taxon>
        <taxon>Tracheophyta</taxon>
        <taxon>Spermatophyta</taxon>
        <taxon>Magnoliopsida</taxon>
        <taxon>Liliopsida</taxon>
        <taxon>Poales</taxon>
        <taxon>Cyperaceae</taxon>
        <taxon>Cyperoideae</taxon>
        <taxon>Rhynchosporeae</taxon>
        <taxon>Rhynchospora</taxon>
    </lineage>
</organism>
<dbReference type="PANTHER" id="PTHR15907">
    <property type="entry name" value="DUF614 FAMILY PROTEIN-RELATED"/>
    <property type="match status" value="1"/>
</dbReference>
<dbReference type="AlphaFoldDB" id="A0A9Q0HUA7"/>
<dbReference type="Proteomes" id="UP001151287">
    <property type="component" value="Unassembled WGS sequence"/>
</dbReference>
<dbReference type="EMBL" id="JAMQYH010000002">
    <property type="protein sequence ID" value="KAJ1698817.1"/>
    <property type="molecule type" value="Genomic_DNA"/>
</dbReference>
<accession>A0A9Q0HUA7</accession>